<keyword evidence="5" id="KW-0753">Steroid metabolism</keyword>
<reference evidence="8" key="1">
    <citation type="submission" date="2014-07" db="EMBL/GenBank/DDBJ databases">
        <title>Identification of a novel salt tolerance gene in wild soybean by whole-genome sequencing.</title>
        <authorList>
            <person name="Lam H.-M."/>
            <person name="Qi X."/>
            <person name="Li M.-W."/>
            <person name="Liu X."/>
            <person name="Xie M."/>
            <person name="Ni M."/>
            <person name="Xu X."/>
        </authorList>
    </citation>
    <scope>NUCLEOTIDE SEQUENCE [LARGE SCALE GENOMIC DNA]</scope>
    <source>
        <tissue evidence="8">Root</tissue>
    </source>
</reference>
<dbReference type="InterPro" id="IPR016039">
    <property type="entry name" value="Thiolase-like"/>
</dbReference>
<keyword evidence="8" id="KW-0012">Acyltransferase</keyword>
<comment type="similarity">
    <text evidence="1 5">Belongs to the thiolase-like superfamily. HMG-CoA synthase family.</text>
</comment>
<dbReference type="SUPFAM" id="SSF53901">
    <property type="entry name" value="Thiolase-like"/>
    <property type="match status" value="2"/>
</dbReference>
<name>A0A0B2RGU2_GLYSO</name>
<evidence type="ECO:0000256" key="5">
    <source>
        <dbReference type="RuleBase" id="RU364071"/>
    </source>
</evidence>
<gene>
    <name evidence="8" type="ORF">glysoja_029684</name>
</gene>
<evidence type="ECO:0000259" key="7">
    <source>
        <dbReference type="Pfam" id="PF08540"/>
    </source>
</evidence>
<dbReference type="EC" id="2.3.3.10" evidence="5"/>
<evidence type="ECO:0000313" key="8">
    <source>
        <dbReference type="EMBL" id="KHN31549.1"/>
    </source>
</evidence>
<dbReference type="PANTHER" id="PTHR43323:SF21">
    <property type="entry name" value="HYDROXYMETHYLGLUTARYL-COA SYNTHASE"/>
    <property type="match status" value="1"/>
</dbReference>
<dbReference type="InterPro" id="IPR010122">
    <property type="entry name" value="HMG_CoA_synthase_euk"/>
</dbReference>
<dbReference type="GO" id="GO:0016126">
    <property type="term" value="P:sterol biosynthetic process"/>
    <property type="evidence" value="ECO:0007669"/>
    <property type="project" value="UniProtKB-KW"/>
</dbReference>
<dbReference type="InterPro" id="IPR013528">
    <property type="entry name" value="HMG_CoA_synth_N"/>
</dbReference>
<evidence type="ECO:0000256" key="2">
    <source>
        <dbReference type="ARBA" id="ARBA00022679"/>
    </source>
</evidence>
<feature type="active site" description="Proton donor/acceptor" evidence="3">
    <location>
        <position position="203"/>
    </location>
</feature>
<sequence>MASSRPANVGILAMDIYFPPTCVTQDALEGHDGVSKGKYTIGLGQDCMAFCSEVEDVISMSLTVVTSLLEKFNVDPKQIGHLAVGSETVIDKSKSIKTFLMQVFEVYAEGPARPTGGAAAIAMLVGPDAPIAFESKLRGSHMSHAYDFYKPNLASEYPIVDGKLSQTCYLMALDSCYRLYCEKFEKLEGRPFSMSDSDYFVFHSPYNKLVQKSFGRLYFNDFLRNASFVDEVARETLAPYASLSGDESYQSRDLEKANQQAAKHLYDAKVQPSTLIPKQVGNMYTASLYAAFASLLHNKNSSLVGKRVVMFSYGSGLTATMFSFQLQEGQHPFNLSNIVTVMNVSDKLKQRVEIPPEKFVETLKIMEHRYGGKDFVTSKDCSYLTPGTFYLTNVDSMYRRFYAKKD</sequence>
<keyword evidence="2 5" id="KW-0808">Transferase</keyword>
<dbReference type="GO" id="GO:0006084">
    <property type="term" value="P:acetyl-CoA metabolic process"/>
    <property type="evidence" value="ECO:0007669"/>
    <property type="project" value="InterPro"/>
</dbReference>
<keyword evidence="5" id="KW-0444">Lipid biosynthesis</keyword>
<feature type="domain" description="Hydroxymethylglutaryl-coenzyme A synthase C-terminal" evidence="7">
    <location>
        <begin position="131"/>
        <end position="405"/>
    </location>
</feature>
<keyword evidence="5" id="KW-0443">Lipid metabolism</keyword>
<dbReference type="Pfam" id="PF01154">
    <property type="entry name" value="HMG_CoA_synt_N"/>
    <property type="match status" value="1"/>
</dbReference>
<dbReference type="UniPathway" id="UPA00058">
    <property type="reaction ID" value="UER00102"/>
</dbReference>
<dbReference type="GO" id="GO:0010142">
    <property type="term" value="P:farnesyl diphosphate biosynthetic process, mevalonate pathway"/>
    <property type="evidence" value="ECO:0007669"/>
    <property type="project" value="InterPro"/>
</dbReference>
<accession>A0A0B2RGU2</accession>
<dbReference type="CDD" id="cd00827">
    <property type="entry name" value="init_cond_enzymes"/>
    <property type="match status" value="1"/>
</dbReference>
<feature type="domain" description="Hydroxymethylglutaryl-coenzyme A synthase N-terminal" evidence="6">
    <location>
        <begin position="5"/>
        <end position="105"/>
    </location>
</feature>
<dbReference type="Proteomes" id="UP000053555">
    <property type="component" value="Unassembled WGS sequence"/>
</dbReference>
<dbReference type="InterPro" id="IPR013746">
    <property type="entry name" value="HMG_CoA_synt_C_dom"/>
</dbReference>
<feature type="binding site" evidence="4">
    <location>
        <position position="212"/>
    </location>
    <ligand>
        <name>CoA</name>
        <dbReference type="ChEBI" id="CHEBI:57287"/>
    </ligand>
</feature>
<evidence type="ECO:0000259" key="6">
    <source>
        <dbReference type="Pfam" id="PF01154"/>
    </source>
</evidence>
<keyword evidence="5" id="KW-1207">Sterol metabolism</keyword>
<organism evidence="8">
    <name type="scientific">Glycine soja</name>
    <name type="common">Wild soybean</name>
    <dbReference type="NCBI Taxonomy" id="3848"/>
    <lineage>
        <taxon>Eukaryota</taxon>
        <taxon>Viridiplantae</taxon>
        <taxon>Streptophyta</taxon>
        <taxon>Embryophyta</taxon>
        <taxon>Tracheophyta</taxon>
        <taxon>Spermatophyta</taxon>
        <taxon>Magnoliopsida</taxon>
        <taxon>eudicotyledons</taxon>
        <taxon>Gunneridae</taxon>
        <taxon>Pentapetalae</taxon>
        <taxon>rosids</taxon>
        <taxon>fabids</taxon>
        <taxon>Fabales</taxon>
        <taxon>Fabaceae</taxon>
        <taxon>Papilionoideae</taxon>
        <taxon>50 kb inversion clade</taxon>
        <taxon>NPAAA clade</taxon>
        <taxon>indigoferoid/millettioid clade</taxon>
        <taxon>Phaseoleae</taxon>
        <taxon>Glycine</taxon>
        <taxon>Glycine subgen. Soja</taxon>
    </lineage>
</organism>
<protein>
    <recommendedName>
        <fullName evidence="5">Hydroxymethylglutaryl-CoA synthase</fullName>
        <shortName evidence="5">HMG-CoA synthase</shortName>
        <ecNumber evidence="5">2.3.3.10</ecNumber>
    </recommendedName>
    <alternativeName>
        <fullName evidence="5">3-hydroxy-3-methylglutaryl coenzyme A synthase</fullName>
    </alternativeName>
</protein>
<dbReference type="Gene3D" id="3.40.47.10">
    <property type="match status" value="2"/>
</dbReference>
<keyword evidence="5" id="KW-0752">Steroid biosynthesis</keyword>
<feature type="binding site" evidence="4">
    <location>
        <position position="208"/>
    </location>
    <ligand>
        <name>CoA</name>
        <dbReference type="ChEBI" id="CHEBI:57287"/>
    </ligand>
</feature>
<dbReference type="NCBIfam" id="TIGR01833">
    <property type="entry name" value="HMG-CoA-S_euk"/>
    <property type="match status" value="1"/>
</dbReference>
<dbReference type="Pfam" id="PF08540">
    <property type="entry name" value="HMG_CoA_synt_C"/>
    <property type="match status" value="1"/>
</dbReference>
<dbReference type="EMBL" id="KN651037">
    <property type="protein sequence ID" value="KHN31549.1"/>
    <property type="molecule type" value="Genomic_DNA"/>
</dbReference>
<evidence type="ECO:0000256" key="4">
    <source>
        <dbReference type="PIRSR" id="PIRSR610122-2"/>
    </source>
</evidence>
<feature type="active site" description="Proton donor/acceptor" evidence="3">
    <location>
        <position position="87"/>
    </location>
</feature>
<feature type="binding site" evidence="4">
    <location>
        <position position="165"/>
    </location>
    <ligand>
        <name>CoA</name>
        <dbReference type="ChEBI" id="CHEBI:57287"/>
    </ligand>
</feature>
<dbReference type="PANTHER" id="PTHR43323">
    <property type="entry name" value="3-HYDROXY-3-METHYLGLUTARYL COENZYME A SYNTHASE"/>
    <property type="match status" value="1"/>
</dbReference>
<comment type="catalytic activity">
    <reaction evidence="5">
        <text>acetoacetyl-CoA + acetyl-CoA + H2O = (3S)-3-hydroxy-3-methylglutaryl-CoA + CoA + H(+)</text>
        <dbReference type="Rhea" id="RHEA:10188"/>
        <dbReference type="ChEBI" id="CHEBI:15377"/>
        <dbReference type="ChEBI" id="CHEBI:15378"/>
        <dbReference type="ChEBI" id="CHEBI:43074"/>
        <dbReference type="ChEBI" id="CHEBI:57286"/>
        <dbReference type="ChEBI" id="CHEBI:57287"/>
        <dbReference type="ChEBI" id="CHEBI:57288"/>
        <dbReference type="EC" id="2.3.3.10"/>
    </reaction>
</comment>
<comment type="function">
    <text evidence="5">Catalyzes the condensation of acetyl-CoA with acetoacetyl-CoA to form HMG-CoA.</text>
</comment>
<dbReference type="AlphaFoldDB" id="A0A0B2RGU2"/>
<keyword evidence="5" id="KW-0756">Sterol biosynthesis</keyword>
<evidence type="ECO:0000256" key="3">
    <source>
        <dbReference type="PIRSR" id="PIRSR610122-1"/>
    </source>
</evidence>
<proteinExistence type="inferred from homology"/>
<comment type="pathway">
    <text evidence="5">Metabolic intermediate biosynthesis; (R)-mevalonate biosynthesis; (R)-mevalonate from acetyl-CoA: step 2/3.</text>
</comment>
<dbReference type="GO" id="GO:0004421">
    <property type="term" value="F:hydroxymethylglutaryl-CoA synthase activity"/>
    <property type="evidence" value="ECO:0007669"/>
    <property type="project" value="UniProtKB-EC"/>
</dbReference>
<evidence type="ECO:0000256" key="1">
    <source>
        <dbReference type="ARBA" id="ARBA00007061"/>
    </source>
</evidence>